<evidence type="ECO:0000313" key="1">
    <source>
        <dbReference type="EMBL" id="CAG5188114.1"/>
    </source>
</evidence>
<dbReference type="EMBL" id="CAJRGZ010000032">
    <property type="protein sequence ID" value="CAG5188114.1"/>
    <property type="molecule type" value="Genomic_DNA"/>
</dbReference>
<dbReference type="AlphaFoldDB" id="A0A8J2IDL5"/>
<organism evidence="1 2">
    <name type="scientific">Alternaria atra</name>
    <dbReference type="NCBI Taxonomy" id="119953"/>
    <lineage>
        <taxon>Eukaryota</taxon>
        <taxon>Fungi</taxon>
        <taxon>Dikarya</taxon>
        <taxon>Ascomycota</taxon>
        <taxon>Pezizomycotina</taxon>
        <taxon>Dothideomycetes</taxon>
        <taxon>Pleosporomycetidae</taxon>
        <taxon>Pleosporales</taxon>
        <taxon>Pleosporineae</taxon>
        <taxon>Pleosporaceae</taxon>
        <taxon>Alternaria</taxon>
        <taxon>Alternaria sect. Ulocladioides</taxon>
    </lineage>
</organism>
<gene>
    <name evidence="1" type="ORF">ALTATR162_LOCUS11876</name>
</gene>
<dbReference type="GeneID" id="67012196"/>
<keyword evidence="2" id="KW-1185">Reference proteome</keyword>
<evidence type="ECO:0000313" key="2">
    <source>
        <dbReference type="Proteomes" id="UP000676310"/>
    </source>
</evidence>
<proteinExistence type="predicted"/>
<sequence>MTQRAYAAPVWVVCDQLVGKLAWLNDTSIEDEQQAAAQFSAIDSPIQRTKKELYKDQNMSTAFDLSDQLLEDKAMARNLMLDVLIEELSFNLTVSMMHNRLLTDMANTTVKLTTE</sequence>
<name>A0A8J2IDL5_9PLEO</name>
<protein>
    <submittedName>
        <fullName evidence="1">Uncharacterized protein</fullName>
    </submittedName>
</protein>
<reference evidence="1" key="1">
    <citation type="submission" date="2021-05" db="EMBL/GenBank/DDBJ databases">
        <authorList>
            <person name="Stam R."/>
        </authorList>
    </citation>
    <scope>NUCLEOTIDE SEQUENCE</scope>
    <source>
        <strain evidence="1">CS162</strain>
    </source>
</reference>
<comment type="caution">
    <text evidence="1">The sequence shown here is derived from an EMBL/GenBank/DDBJ whole genome shotgun (WGS) entry which is preliminary data.</text>
</comment>
<dbReference type="OrthoDB" id="5322539at2759"/>
<accession>A0A8J2IDL5</accession>
<dbReference type="RefSeq" id="XP_043175455.1">
    <property type="nucleotide sequence ID" value="XM_043319520.1"/>
</dbReference>
<dbReference type="Proteomes" id="UP000676310">
    <property type="component" value="Unassembled WGS sequence"/>
</dbReference>